<feature type="transmembrane region" description="Helical" evidence="9">
    <location>
        <begin position="30"/>
        <end position="57"/>
    </location>
</feature>
<evidence type="ECO:0000256" key="5">
    <source>
        <dbReference type="ARBA" id="ARBA00022989"/>
    </source>
</evidence>
<proteinExistence type="predicted"/>
<name>A0ABT5TYT8_9MICO</name>
<evidence type="ECO:0000256" key="8">
    <source>
        <dbReference type="SAM" id="MobiDB-lite"/>
    </source>
</evidence>
<evidence type="ECO:0000256" key="7">
    <source>
        <dbReference type="ARBA" id="ARBA00023235"/>
    </source>
</evidence>
<evidence type="ECO:0000256" key="4">
    <source>
        <dbReference type="ARBA" id="ARBA00022746"/>
    </source>
</evidence>
<dbReference type="Proteomes" id="UP001165561">
    <property type="component" value="Unassembled WGS sequence"/>
</dbReference>
<feature type="domain" description="Lycopene cyclase" evidence="10">
    <location>
        <begin position="2"/>
        <end position="86"/>
    </location>
</feature>
<organism evidence="11 12">
    <name type="scientific">Georgenia halotolerans</name>
    <dbReference type="NCBI Taxonomy" id="3028317"/>
    <lineage>
        <taxon>Bacteria</taxon>
        <taxon>Bacillati</taxon>
        <taxon>Actinomycetota</taxon>
        <taxon>Actinomycetes</taxon>
        <taxon>Micrococcales</taxon>
        <taxon>Bogoriellaceae</taxon>
        <taxon>Georgenia</taxon>
    </lineage>
</organism>
<feature type="transmembrane region" description="Helical" evidence="9">
    <location>
        <begin position="77"/>
        <end position="94"/>
    </location>
</feature>
<reference evidence="11" key="1">
    <citation type="submission" date="2023-02" db="EMBL/GenBank/DDBJ databases">
        <title>Georgenia sp.10Sc9-8, isolated from a soil sample collected from the Taklamakan desert.</title>
        <authorList>
            <person name="Liu S."/>
        </authorList>
    </citation>
    <scope>NUCLEOTIDE SEQUENCE</scope>
    <source>
        <strain evidence="11">10Sc9-8</strain>
    </source>
</reference>
<keyword evidence="4" id="KW-0125">Carotenoid biosynthesis</keyword>
<keyword evidence="5 9" id="KW-1133">Transmembrane helix</keyword>
<protein>
    <submittedName>
        <fullName evidence="11">Lycopene cyclase domain-containing protein</fullName>
    </submittedName>
</protein>
<dbReference type="Pfam" id="PF18916">
    <property type="entry name" value="Lycopene_cyc"/>
    <property type="match status" value="1"/>
</dbReference>
<keyword evidence="7" id="KW-0413">Isomerase</keyword>
<evidence type="ECO:0000256" key="2">
    <source>
        <dbReference type="ARBA" id="ARBA00004829"/>
    </source>
</evidence>
<keyword evidence="12" id="KW-1185">Reference proteome</keyword>
<evidence type="ECO:0000256" key="1">
    <source>
        <dbReference type="ARBA" id="ARBA00004141"/>
    </source>
</evidence>
<comment type="subcellular location">
    <subcellularLocation>
        <location evidence="1">Membrane</location>
        <topology evidence="1">Multi-pass membrane protein</topology>
    </subcellularLocation>
</comment>
<dbReference type="NCBIfam" id="TIGR03462">
    <property type="entry name" value="CarR_dom_SF"/>
    <property type="match status" value="1"/>
</dbReference>
<evidence type="ECO:0000256" key="6">
    <source>
        <dbReference type="ARBA" id="ARBA00023136"/>
    </source>
</evidence>
<feature type="transmembrane region" description="Helical" evidence="9">
    <location>
        <begin position="6"/>
        <end position="23"/>
    </location>
</feature>
<dbReference type="EMBL" id="JARACI010000872">
    <property type="protein sequence ID" value="MDD9206394.1"/>
    <property type="molecule type" value="Genomic_DNA"/>
</dbReference>
<comment type="caution">
    <text evidence="11">The sequence shown here is derived from an EMBL/GenBank/DDBJ whole genome shotgun (WGS) entry which is preliminary data.</text>
</comment>
<gene>
    <name evidence="11" type="ORF">PU560_07920</name>
</gene>
<evidence type="ECO:0000256" key="3">
    <source>
        <dbReference type="ARBA" id="ARBA00022692"/>
    </source>
</evidence>
<keyword evidence="6 9" id="KW-0472">Membrane</keyword>
<feature type="region of interest" description="Disordered" evidence="8">
    <location>
        <begin position="102"/>
        <end position="133"/>
    </location>
</feature>
<evidence type="ECO:0000313" key="12">
    <source>
        <dbReference type="Proteomes" id="UP001165561"/>
    </source>
</evidence>
<evidence type="ECO:0000256" key="9">
    <source>
        <dbReference type="SAM" id="Phobius"/>
    </source>
</evidence>
<comment type="pathway">
    <text evidence="2">Carotenoid biosynthesis.</text>
</comment>
<evidence type="ECO:0000259" key="10">
    <source>
        <dbReference type="Pfam" id="PF18916"/>
    </source>
</evidence>
<dbReference type="InterPro" id="IPR017825">
    <property type="entry name" value="Lycopene_cyclase_dom"/>
</dbReference>
<evidence type="ECO:0000313" key="11">
    <source>
        <dbReference type="EMBL" id="MDD9206394.1"/>
    </source>
</evidence>
<accession>A0ABT5TYT8</accession>
<keyword evidence="3 9" id="KW-0812">Transmembrane</keyword>
<sequence length="133" mass="13590">MTYLLLNAPFLALAVALAVVARLRVRRPAALPVLVTVALLAVMTAVFDNLMIAAGLFEYADDRRSGLSLGRAPLEDFAYPVAGALLLPAMWHLLRPGAQRAARAAGGSPAAGTSSPGGAPPSAGTSPTGREVS</sequence>